<organism evidence="2 3">
    <name type="scientific">Mycobacterium talmoniae</name>
    <dbReference type="NCBI Taxonomy" id="1858794"/>
    <lineage>
        <taxon>Bacteria</taxon>
        <taxon>Bacillati</taxon>
        <taxon>Actinomycetota</taxon>
        <taxon>Actinomycetes</taxon>
        <taxon>Mycobacteriales</taxon>
        <taxon>Mycobacteriaceae</taxon>
        <taxon>Mycobacterium</taxon>
    </lineage>
</organism>
<dbReference type="AlphaFoldDB" id="A0A2S8BN70"/>
<sequence length="53" mass="5753">MSGQFAGIELSEFAFERQHARRMVVIWLAVLLALTGLVAAVAWTLGSHLSALL</sequence>
<keyword evidence="2" id="KW-0808">Transferase</keyword>
<proteinExistence type="predicted"/>
<keyword evidence="1" id="KW-0812">Transmembrane</keyword>
<keyword evidence="1" id="KW-1133">Transmembrane helix</keyword>
<dbReference type="Proteomes" id="UP000238296">
    <property type="component" value="Unassembled WGS sequence"/>
</dbReference>
<accession>A0A2S8BN70</accession>
<evidence type="ECO:0000256" key="1">
    <source>
        <dbReference type="SAM" id="Phobius"/>
    </source>
</evidence>
<dbReference type="EC" id="2.7.11.1" evidence="2"/>
<reference evidence="2 3" key="1">
    <citation type="journal article" date="2017" name="Int. J. Syst. Evol. Microbiol.">
        <title>Mycobacterium talmoniae sp. nov., a slowly growing mycobacterium isolated from human respiratory samples.</title>
        <authorList>
            <person name="Davidson R.M."/>
            <person name="DeGroote M.A."/>
            <person name="Marola J.L."/>
            <person name="Buss S."/>
            <person name="Jones V."/>
            <person name="McNeil M.R."/>
            <person name="Freifeld A.G."/>
            <person name="Elaine Epperson L."/>
            <person name="Hasan N.A."/>
            <person name="Jackson M."/>
            <person name="Iwen P.C."/>
            <person name="Salfinger M."/>
            <person name="Strong M."/>
        </authorList>
    </citation>
    <scope>NUCLEOTIDE SEQUENCE [LARGE SCALE GENOMIC DNA]</scope>
    <source>
        <strain evidence="2 3">ATCC BAA-2683</strain>
    </source>
</reference>
<dbReference type="EMBL" id="PPEA01000236">
    <property type="protein sequence ID" value="PQM48127.1"/>
    <property type="molecule type" value="Genomic_DNA"/>
</dbReference>
<dbReference type="GO" id="GO:0004674">
    <property type="term" value="F:protein serine/threonine kinase activity"/>
    <property type="evidence" value="ECO:0007669"/>
    <property type="project" value="UniProtKB-EC"/>
</dbReference>
<protein>
    <submittedName>
        <fullName evidence="2">Serine/threonine-protein kinase PknL</fullName>
        <ecNumber evidence="2">2.7.11.1</ecNumber>
    </submittedName>
</protein>
<comment type="caution">
    <text evidence="2">The sequence shown here is derived from an EMBL/GenBank/DDBJ whole genome shotgun (WGS) entry which is preliminary data.</text>
</comment>
<gene>
    <name evidence="2" type="primary">pknL_1</name>
    <name evidence="2" type="ORF">C1Y40_01656</name>
</gene>
<name>A0A2S8BN70_9MYCO</name>
<evidence type="ECO:0000313" key="3">
    <source>
        <dbReference type="Proteomes" id="UP000238296"/>
    </source>
</evidence>
<keyword evidence="1" id="KW-0472">Membrane</keyword>
<keyword evidence="2" id="KW-0418">Kinase</keyword>
<feature type="transmembrane region" description="Helical" evidence="1">
    <location>
        <begin position="24"/>
        <end position="45"/>
    </location>
</feature>
<evidence type="ECO:0000313" key="2">
    <source>
        <dbReference type="EMBL" id="PQM48127.1"/>
    </source>
</evidence>